<proteinExistence type="predicted"/>
<dbReference type="AlphaFoldDB" id="A0AAW9NFK8"/>
<accession>A0AAW9NFK8</accession>
<dbReference type="RefSeq" id="WP_367406960.1">
    <property type="nucleotide sequence ID" value="NZ_JARNBH010000012.1"/>
</dbReference>
<dbReference type="Proteomes" id="UP001307168">
    <property type="component" value="Unassembled WGS sequence"/>
</dbReference>
<organism evidence="2 3">
    <name type="scientific">Peribacillus castrilensis</name>
    <dbReference type="NCBI Taxonomy" id="2897690"/>
    <lineage>
        <taxon>Bacteria</taxon>
        <taxon>Bacillati</taxon>
        <taxon>Bacillota</taxon>
        <taxon>Bacilli</taxon>
        <taxon>Bacillales</taxon>
        <taxon>Bacillaceae</taxon>
        <taxon>Peribacillus</taxon>
    </lineage>
</organism>
<protein>
    <submittedName>
        <fullName evidence="2">Uncharacterized protein</fullName>
    </submittedName>
</protein>
<evidence type="ECO:0000313" key="2">
    <source>
        <dbReference type="EMBL" id="MEC0273885.1"/>
    </source>
</evidence>
<dbReference type="EMBL" id="JARNBH010000012">
    <property type="protein sequence ID" value="MEC0273885.1"/>
    <property type="molecule type" value="Genomic_DNA"/>
</dbReference>
<evidence type="ECO:0000256" key="1">
    <source>
        <dbReference type="SAM" id="Coils"/>
    </source>
</evidence>
<sequence>MNKKYTPSKVDVVKVDSKDIEVLGTKGSLNSVGKEIAVNIAVEAGKAYIPIALEAIKKKIELDLETQKLVRDDKRNILNRRAETLIIRIEKEEANADYNQERINRWSEDLEEIMRKLDIMDAKSEGFTKGMFFTFKEFINSKLK</sequence>
<keyword evidence="3" id="KW-1185">Reference proteome</keyword>
<evidence type="ECO:0000313" key="3">
    <source>
        <dbReference type="Proteomes" id="UP001307168"/>
    </source>
</evidence>
<gene>
    <name evidence="2" type="ORF">P4706_12580</name>
</gene>
<name>A0AAW9NFK8_9BACI</name>
<reference evidence="2 3" key="1">
    <citation type="submission" date="2023-03" db="EMBL/GenBank/DDBJ databases">
        <title>Bacillus Genome Sequencing.</title>
        <authorList>
            <person name="Dunlap C."/>
        </authorList>
    </citation>
    <scope>NUCLEOTIDE SEQUENCE [LARGE SCALE GENOMIC DNA]</scope>
    <source>
        <strain evidence="2 3">B-41290</strain>
    </source>
</reference>
<comment type="caution">
    <text evidence="2">The sequence shown here is derived from an EMBL/GenBank/DDBJ whole genome shotgun (WGS) entry which is preliminary data.</text>
</comment>
<keyword evidence="1" id="KW-0175">Coiled coil</keyword>
<feature type="coiled-coil region" evidence="1">
    <location>
        <begin position="75"/>
        <end position="123"/>
    </location>
</feature>